<proteinExistence type="predicted"/>
<organism evidence="1 2">
    <name type="scientific">Lithocarpus litseifolius</name>
    <dbReference type="NCBI Taxonomy" id="425828"/>
    <lineage>
        <taxon>Eukaryota</taxon>
        <taxon>Viridiplantae</taxon>
        <taxon>Streptophyta</taxon>
        <taxon>Embryophyta</taxon>
        <taxon>Tracheophyta</taxon>
        <taxon>Spermatophyta</taxon>
        <taxon>Magnoliopsida</taxon>
        <taxon>eudicotyledons</taxon>
        <taxon>Gunneridae</taxon>
        <taxon>Pentapetalae</taxon>
        <taxon>rosids</taxon>
        <taxon>fabids</taxon>
        <taxon>Fagales</taxon>
        <taxon>Fagaceae</taxon>
        <taxon>Lithocarpus</taxon>
    </lineage>
</organism>
<keyword evidence="2" id="KW-1185">Reference proteome</keyword>
<evidence type="ECO:0000313" key="2">
    <source>
        <dbReference type="Proteomes" id="UP001459277"/>
    </source>
</evidence>
<sequence>MVHPIIELQTLILTRRLLVQELRRCGARDPIRGTVYSQKWRRDFLKIVLYVLAHPSQLSHRPNSWFPSVPPRIRSYNLQLLRILNRFPDHLVVGHGCPRVSDPKQHSVHEEPHLTRFHVFRHDEERGRENQARPRVRRRLEVHEHSCSSTHGLAEEESWEEFVRLAVAYVEEERQGTSGDFLHVA</sequence>
<protein>
    <submittedName>
        <fullName evidence="1">Uncharacterized protein</fullName>
    </submittedName>
</protein>
<reference evidence="1 2" key="1">
    <citation type="submission" date="2024-01" db="EMBL/GenBank/DDBJ databases">
        <title>A telomere-to-telomere, gap-free genome of sweet tea (Lithocarpus litseifolius).</title>
        <authorList>
            <person name="Zhou J."/>
        </authorList>
    </citation>
    <scope>NUCLEOTIDE SEQUENCE [LARGE SCALE GENOMIC DNA]</scope>
    <source>
        <strain evidence="1">Zhou-2022a</strain>
        <tissue evidence="1">Leaf</tissue>
    </source>
</reference>
<gene>
    <name evidence="1" type="ORF">SO802_005685</name>
</gene>
<accession>A0AAW2DLD6</accession>
<name>A0AAW2DLD6_9ROSI</name>
<dbReference type="EMBL" id="JAZDWU010000002">
    <property type="protein sequence ID" value="KAL0010577.1"/>
    <property type="molecule type" value="Genomic_DNA"/>
</dbReference>
<evidence type="ECO:0000313" key="1">
    <source>
        <dbReference type="EMBL" id="KAL0010577.1"/>
    </source>
</evidence>
<comment type="caution">
    <text evidence="1">The sequence shown here is derived from an EMBL/GenBank/DDBJ whole genome shotgun (WGS) entry which is preliminary data.</text>
</comment>
<dbReference type="Proteomes" id="UP001459277">
    <property type="component" value="Unassembled WGS sequence"/>
</dbReference>
<dbReference type="AlphaFoldDB" id="A0AAW2DLD6"/>